<dbReference type="AlphaFoldDB" id="A0A1X9M9H8"/>
<sequence>MDYWNAYFQQVNSHIQMLNDRISTLEQSILTLQKELAAQRQNQQPTHIEYKFDQLKVETLEGTLNIGLSPHSQNEAIEDFHVQNHKLNVPRSREYQTSFEKIRSEIYHYLDHECIPVIEELEHKYQFPLQPEYRQFIINDVRNQIDPRIAQYLNQLNIEHLTREQIDELEFQTKSKVKGDINKTFELFIQNLPKETGGANQ</sequence>
<evidence type="ECO:0000313" key="2">
    <source>
        <dbReference type="EMBL" id="ARK30065.1"/>
    </source>
</evidence>
<keyword evidence="1" id="KW-0175">Coiled coil</keyword>
<feature type="coiled-coil region" evidence="1">
    <location>
        <begin position="15"/>
        <end position="42"/>
    </location>
</feature>
<dbReference type="RefSeq" id="WP_066151841.1">
    <property type="nucleotide sequence ID" value="NZ_CP020814.1"/>
</dbReference>
<organism evidence="2 3">
    <name type="scientific">Halalkalibacter krulwichiae</name>
    <dbReference type="NCBI Taxonomy" id="199441"/>
    <lineage>
        <taxon>Bacteria</taxon>
        <taxon>Bacillati</taxon>
        <taxon>Bacillota</taxon>
        <taxon>Bacilli</taxon>
        <taxon>Bacillales</taxon>
        <taxon>Bacillaceae</taxon>
        <taxon>Halalkalibacter</taxon>
    </lineage>
</organism>
<dbReference type="Pfam" id="PF10737">
    <property type="entry name" value="GerPC"/>
    <property type="match status" value="1"/>
</dbReference>
<name>A0A1X9M9H8_9BACI</name>
<protein>
    <submittedName>
        <fullName evidence="2">Putative spore germination protein GerPC</fullName>
    </submittedName>
</protein>
<evidence type="ECO:0000313" key="3">
    <source>
        <dbReference type="Proteomes" id="UP000193006"/>
    </source>
</evidence>
<dbReference type="EMBL" id="CP020814">
    <property type="protein sequence ID" value="ARK30065.1"/>
    <property type="molecule type" value="Genomic_DNA"/>
</dbReference>
<evidence type="ECO:0000256" key="1">
    <source>
        <dbReference type="SAM" id="Coils"/>
    </source>
</evidence>
<reference evidence="2 3" key="1">
    <citation type="submission" date="2017-04" db="EMBL/GenBank/DDBJ databases">
        <title>Bacillus krulwichiae AM31D Genome sequencing and assembly.</title>
        <authorList>
            <person name="Krulwich T.A."/>
            <person name="Anastor L."/>
            <person name="Ehrlich R."/>
            <person name="Ehrlich G.D."/>
            <person name="Janto B."/>
        </authorList>
    </citation>
    <scope>NUCLEOTIDE SEQUENCE [LARGE SCALE GENOMIC DNA]</scope>
    <source>
        <strain evidence="2 3">AM31D</strain>
    </source>
</reference>
<dbReference type="Proteomes" id="UP000193006">
    <property type="component" value="Chromosome"/>
</dbReference>
<gene>
    <name evidence="2" type="primary">gerPC</name>
    <name evidence="2" type="ORF">BkAM31D_09480</name>
</gene>
<dbReference type="InterPro" id="IPR019673">
    <property type="entry name" value="Spore_germination_GerPC"/>
</dbReference>
<proteinExistence type="predicted"/>
<accession>A0A1X9M9H8</accession>
<keyword evidence="3" id="KW-1185">Reference proteome</keyword>
<dbReference type="STRING" id="199441.BkAM31D_09480"/>
<dbReference type="KEGG" id="bkw:BkAM31D_09480"/>